<reference evidence="1 2" key="1">
    <citation type="submission" date="2021-03" db="EMBL/GenBank/DDBJ databases">
        <title>Sequencing the genomes of 1000 actinobacteria strains.</title>
        <authorList>
            <person name="Klenk H.-P."/>
        </authorList>
    </citation>
    <scope>NUCLEOTIDE SEQUENCE [LARGE SCALE GENOMIC DNA]</scope>
    <source>
        <strain evidence="1 2">DSM 46670</strain>
    </source>
</reference>
<protein>
    <recommendedName>
        <fullName evidence="3">Immunity protein 7</fullName>
    </recommendedName>
</protein>
<dbReference type="Proteomes" id="UP001519332">
    <property type="component" value="Unassembled WGS sequence"/>
</dbReference>
<dbReference type="Pfam" id="PF15585">
    <property type="entry name" value="Imm7"/>
    <property type="match status" value="1"/>
</dbReference>
<accession>A0ABS4TH05</accession>
<organism evidence="1 2">
    <name type="scientific">Kibdelosporangium banguiense</name>
    <dbReference type="NCBI Taxonomy" id="1365924"/>
    <lineage>
        <taxon>Bacteria</taxon>
        <taxon>Bacillati</taxon>
        <taxon>Actinomycetota</taxon>
        <taxon>Actinomycetes</taxon>
        <taxon>Pseudonocardiales</taxon>
        <taxon>Pseudonocardiaceae</taxon>
        <taxon>Kibdelosporangium</taxon>
    </lineage>
</organism>
<dbReference type="RefSeq" id="WP_209639409.1">
    <property type="nucleotide sequence ID" value="NZ_JAGINW010000001.1"/>
</dbReference>
<evidence type="ECO:0000313" key="1">
    <source>
        <dbReference type="EMBL" id="MBP2323274.1"/>
    </source>
</evidence>
<comment type="caution">
    <text evidence="1">The sequence shown here is derived from an EMBL/GenBank/DDBJ whole genome shotgun (WGS) entry which is preliminary data.</text>
</comment>
<evidence type="ECO:0008006" key="3">
    <source>
        <dbReference type="Google" id="ProtNLM"/>
    </source>
</evidence>
<sequence length="135" mass="15111">MYQFHGWFQLRDTVEDTFDGTPLEDGVDGLRTVVAEFDGSLNAVAEIQALNGEYYLWINGSTNRRRFPGEAATVDDVLAFLAEHLPGSYGLMYERDDEMTEPPGGNAFRVRRLARGVVTEHDDPFLSPANPTIEI</sequence>
<name>A0ABS4TH05_9PSEU</name>
<evidence type="ECO:0000313" key="2">
    <source>
        <dbReference type="Proteomes" id="UP001519332"/>
    </source>
</evidence>
<dbReference type="InterPro" id="IPR028965">
    <property type="entry name" value="Imm7"/>
</dbReference>
<keyword evidence="2" id="KW-1185">Reference proteome</keyword>
<dbReference type="EMBL" id="JAGINW010000001">
    <property type="protein sequence ID" value="MBP2323274.1"/>
    <property type="molecule type" value="Genomic_DNA"/>
</dbReference>
<proteinExistence type="predicted"/>
<gene>
    <name evidence="1" type="ORF">JOF56_003659</name>
</gene>